<evidence type="ECO:0000256" key="1">
    <source>
        <dbReference type="SAM" id="Coils"/>
    </source>
</evidence>
<name>A0ABR1L1X3_9PEZI</name>
<feature type="coiled-coil region" evidence="1">
    <location>
        <begin position="52"/>
        <end position="107"/>
    </location>
</feature>
<sequence length="209" mass="24137">MSNEEIRTPELATAVAPVQPDETLPAQANMAGMATHPPLPIQLTIFQGAMDTSKLQAEVLALQQQVKQQSDQLRQKDDTFRSLEAEQDEHRSEIAMLARELREALQRVDYQEMVHTNLREEQESKILELYDRVGALRRGTYRVLNQIMKKDERIAELDEELTRQRESTRKMVIDLEKRVAKLEESWSVEGTFLAESEWTTQGRKDLSET</sequence>
<accession>A0ABR1L1X3</accession>
<gene>
    <name evidence="2" type="ORF">J3D65DRAFT_642913</name>
</gene>
<keyword evidence="1" id="KW-0175">Coiled coil</keyword>
<dbReference type="EMBL" id="JBBPEH010000017">
    <property type="protein sequence ID" value="KAK7529258.1"/>
    <property type="molecule type" value="Genomic_DNA"/>
</dbReference>
<dbReference type="RefSeq" id="XP_066649838.1">
    <property type="nucleotide sequence ID" value="XM_066802038.1"/>
</dbReference>
<dbReference type="Proteomes" id="UP001360953">
    <property type="component" value="Unassembled WGS sequence"/>
</dbReference>
<evidence type="ECO:0000313" key="2">
    <source>
        <dbReference type="EMBL" id="KAK7529258.1"/>
    </source>
</evidence>
<feature type="coiled-coil region" evidence="1">
    <location>
        <begin position="147"/>
        <end position="185"/>
    </location>
</feature>
<dbReference type="GeneID" id="92034944"/>
<comment type="caution">
    <text evidence="2">The sequence shown here is derived from an EMBL/GenBank/DDBJ whole genome shotgun (WGS) entry which is preliminary data.</text>
</comment>
<proteinExistence type="predicted"/>
<protein>
    <submittedName>
        <fullName evidence="2">Uncharacterized protein</fullName>
    </submittedName>
</protein>
<organism evidence="2 3">
    <name type="scientific">Phyllosticta citribraziliensis</name>
    <dbReference type="NCBI Taxonomy" id="989973"/>
    <lineage>
        <taxon>Eukaryota</taxon>
        <taxon>Fungi</taxon>
        <taxon>Dikarya</taxon>
        <taxon>Ascomycota</taxon>
        <taxon>Pezizomycotina</taxon>
        <taxon>Dothideomycetes</taxon>
        <taxon>Dothideomycetes incertae sedis</taxon>
        <taxon>Botryosphaeriales</taxon>
        <taxon>Phyllostictaceae</taxon>
        <taxon>Phyllosticta</taxon>
    </lineage>
</organism>
<reference evidence="2 3" key="1">
    <citation type="submission" date="2024-04" db="EMBL/GenBank/DDBJ databases">
        <title>Phyllosticta paracitricarpa is synonymous to the EU quarantine fungus P. citricarpa based on phylogenomic analyses.</title>
        <authorList>
            <consortium name="Lawrence Berkeley National Laboratory"/>
            <person name="Van ingen-buijs V.A."/>
            <person name="Van westerhoven A.C."/>
            <person name="Haridas S."/>
            <person name="Skiadas P."/>
            <person name="Martin F."/>
            <person name="Groenewald J.Z."/>
            <person name="Crous P.W."/>
            <person name="Seidl M.F."/>
        </authorList>
    </citation>
    <scope>NUCLEOTIDE SEQUENCE [LARGE SCALE GENOMIC DNA]</scope>
    <source>
        <strain evidence="2 3">CPC 17464</strain>
    </source>
</reference>
<keyword evidence="3" id="KW-1185">Reference proteome</keyword>
<evidence type="ECO:0000313" key="3">
    <source>
        <dbReference type="Proteomes" id="UP001360953"/>
    </source>
</evidence>